<dbReference type="InterPro" id="IPR051202">
    <property type="entry name" value="Peptidase_C40"/>
</dbReference>
<dbReference type="AlphaFoldDB" id="A0A8J2YD62"/>
<sequence length="311" mass="34790">MEEVLYCNVSAANVWTNPDKVRDIDLPSLTAPVRLKEWLHALDVELRRDLVGRLESQLLFGEPVLVLEKQGDWCKVCAPLQFDPKDERGYPGWVPLRQLASHEDFHHRGEQDLFAWVTSDTALLTLEDETQMELSFMTRLPWIGESDGQVLVLTPNGETGRIPCSDVWTGARLPVRDAGYRIHTAKRFLGLPYLWAGMSSFGFDCSGFVHRIFAAGGITIPRDANIQAKYGEAVKRDQLQPGDLVFFAHEEGAGAIHHVGMYIKEGRFIHSPNSGNPVRINALTDDPYGREFCGGARYTGKESFLCSSVNS</sequence>
<comment type="similarity">
    <text evidence="1">Belongs to the peptidase C40 family.</text>
</comment>
<evidence type="ECO:0000259" key="5">
    <source>
        <dbReference type="PROSITE" id="PS51935"/>
    </source>
</evidence>
<proteinExistence type="inferred from homology"/>
<dbReference type="InterPro" id="IPR041382">
    <property type="entry name" value="SH3_16"/>
</dbReference>
<dbReference type="InterPro" id="IPR000064">
    <property type="entry name" value="NLP_P60_dom"/>
</dbReference>
<dbReference type="Pfam" id="PF00877">
    <property type="entry name" value="NLPC_P60"/>
    <property type="match status" value="1"/>
</dbReference>
<dbReference type="Gene3D" id="3.90.1720.10">
    <property type="entry name" value="endopeptidase domain like (from Nostoc punctiforme)"/>
    <property type="match status" value="1"/>
</dbReference>
<evidence type="ECO:0000256" key="4">
    <source>
        <dbReference type="ARBA" id="ARBA00022807"/>
    </source>
</evidence>
<evidence type="ECO:0000256" key="1">
    <source>
        <dbReference type="ARBA" id="ARBA00007074"/>
    </source>
</evidence>
<dbReference type="EMBL" id="BMHQ01000004">
    <property type="protein sequence ID" value="GGE14972.1"/>
    <property type="molecule type" value="Genomic_DNA"/>
</dbReference>
<dbReference type="Gene3D" id="2.30.30.40">
    <property type="entry name" value="SH3 Domains"/>
    <property type="match status" value="2"/>
</dbReference>
<evidence type="ECO:0000256" key="2">
    <source>
        <dbReference type="ARBA" id="ARBA00022670"/>
    </source>
</evidence>
<feature type="domain" description="NlpC/P60" evidence="5">
    <location>
        <begin position="175"/>
        <end position="300"/>
    </location>
</feature>
<comment type="caution">
    <text evidence="6">The sequence shown here is derived from an EMBL/GenBank/DDBJ whole genome shotgun (WGS) entry which is preliminary data.</text>
</comment>
<reference evidence="6" key="1">
    <citation type="journal article" date="2014" name="Int. J. Syst. Evol. Microbiol.">
        <title>Complete genome sequence of Corynebacterium casei LMG S-19264T (=DSM 44701T), isolated from a smear-ripened cheese.</title>
        <authorList>
            <consortium name="US DOE Joint Genome Institute (JGI-PGF)"/>
            <person name="Walter F."/>
            <person name="Albersmeier A."/>
            <person name="Kalinowski J."/>
            <person name="Ruckert C."/>
        </authorList>
    </citation>
    <scope>NUCLEOTIDE SEQUENCE</scope>
    <source>
        <strain evidence="6">CGMCC 1.15179</strain>
    </source>
</reference>
<protein>
    <submittedName>
        <fullName evidence="6">Peptidase P60</fullName>
    </submittedName>
</protein>
<evidence type="ECO:0000313" key="6">
    <source>
        <dbReference type="EMBL" id="GGE14972.1"/>
    </source>
</evidence>
<keyword evidence="7" id="KW-1185">Reference proteome</keyword>
<keyword evidence="3" id="KW-0378">Hydrolase</keyword>
<dbReference type="Pfam" id="PF23795">
    <property type="entry name" value="SH3_YKFC_2nd"/>
    <property type="match status" value="1"/>
</dbReference>
<name>A0A8J2YD62_9BACL</name>
<reference evidence="6" key="2">
    <citation type="submission" date="2020-09" db="EMBL/GenBank/DDBJ databases">
        <authorList>
            <person name="Sun Q."/>
            <person name="Zhou Y."/>
        </authorList>
    </citation>
    <scope>NUCLEOTIDE SEQUENCE</scope>
    <source>
        <strain evidence="6">CGMCC 1.15179</strain>
    </source>
</reference>
<dbReference type="SUPFAM" id="SSF54001">
    <property type="entry name" value="Cysteine proteinases"/>
    <property type="match status" value="1"/>
</dbReference>
<dbReference type="PANTHER" id="PTHR47053">
    <property type="entry name" value="MUREIN DD-ENDOPEPTIDASE MEPH-RELATED"/>
    <property type="match status" value="1"/>
</dbReference>
<evidence type="ECO:0000256" key="3">
    <source>
        <dbReference type="ARBA" id="ARBA00022801"/>
    </source>
</evidence>
<dbReference type="InterPro" id="IPR038765">
    <property type="entry name" value="Papain-like_cys_pep_sf"/>
</dbReference>
<dbReference type="GO" id="GO:0008234">
    <property type="term" value="F:cysteine-type peptidase activity"/>
    <property type="evidence" value="ECO:0007669"/>
    <property type="project" value="UniProtKB-KW"/>
</dbReference>
<dbReference type="Proteomes" id="UP000625210">
    <property type="component" value="Unassembled WGS sequence"/>
</dbReference>
<dbReference type="GO" id="GO:0006508">
    <property type="term" value="P:proteolysis"/>
    <property type="evidence" value="ECO:0007669"/>
    <property type="project" value="UniProtKB-KW"/>
</dbReference>
<organism evidence="6 7">
    <name type="scientific">Marinithermofilum abyssi</name>
    <dbReference type="NCBI Taxonomy" id="1571185"/>
    <lineage>
        <taxon>Bacteria</taxon>
        <taxon>Bacillati</taxon>
        <taxon>Bacillota</taxon>
        <taxon>Bacilli</taxon>
        <taxon>Bacillales</taxon>
        <taxon>Thermoactinomycetaceae</taxon>
        <taxon>Marinithermofilum</taxon>
    </lineage>
</organism>
<keyword evidence="4" id="KW-0788">Thiol protease</keyword>
<dbReference type="InterPro" id="IPR057812">
    <property type="entry name" value="SH3_YKFC_2nd"/>
</dbReference>
<keyword evidence="2" id="KW-0645">Protease</keyword>
<dbReference type="PROSITE" id="PS51935">
    <property type="entry name" value="NLPC_P60"/>
    <property type="match status" value="1"/>
</dbReference>
<dbReference type="PANTHER" id="PTHR47053:SF3">
    <property type="entry name" value="GAMMA-D-GLUTAMYL-L-LYSINE DIPEPTIDYL-PEPTIDASE"/>
    <property type="match status" value="1"/>
</dbReference>
<dbReference type="RefSeq" id="WP_188647318.1">
    <property type="nucleotide sequence ID" value="NZ_BMHQ01000004.1"/>
</dbReference>
<dbReference type="Pfam" id="PF18348">
    <property type="entry name" value="SH3_16"/>
    <property type="match status" value="1"/>
</dbReference>
<accession>A0A8J2YD62</accession>
<evidence type="ECO:0000313" key="7">
    <source>
        <dbReference type="Proteomes" id="UP000625210"/>
    </source>
</evidence>
<gene>
    <name evidence="6" type="ORF">GCM10011571_15610</name>
</gene>